<reference evidence="3" key="2">
    <citation type="submission" date="2018-05" db="EMBL/GenBank/DDBJ databases">
        <title>OgluRS3 (Oryza glumaepatula Reference Sequence Version 3).</title>
        <authorList>
            <person name="Zhang J."/>
            <person name="Kudrna D."/>
            <person name="Lee S."/>
            <person name="Talag J."/>
            <person name="Welchert J."/>
            <person name="Wing R.A."/>
        </authorList>
    </citation>
    <scope>NUCLEOTIDE SEQUENCE [LARGE SCALE GENOMIC DNA]</scope>
</reference>
<accession>A0A0E0BSL0</accession>
<dbReference type="EnsemblPlants" id="OGLUM12G13210.1">
    <property type="protein sequence ID" value="OGLUM12G13210.1"/>
    <property type="gene ID" value="OGLUM12G13210"/>
</dbReference>
<dbReference type="Gramene" id="OGLUM12G13210.1">
    <property type="protein sequence ID" value="OGLUM12G13210.1"/>
    <property type="gene ID" value="OGLUM12G13210"/>
</dbReference>
<dbReference type="HOGENOM" id="CLU_2088595_0_0_1"/>
<keyword evidence="4" id="KW-1185">Reference proteome</keyword>
<evidence type="ECO:0000259" key="2">
    <source>
        <dbReference type="Pfam" id="PF25568"/>
    </source>
</evidence>
<feature type="region of interest" description="Disordered" evidence="1">
    <location>
        <begin position="1"/>
        <end position="23"/>
    </location>
</feature>
<dbReference type="Proteomes" id="UP000026961">
    <property type="component" value="Chromosome 12"/>
</dbReference>
<evidence type="ECO:0000256" key="1">
    <source>
        <dbReference type="SAM" id="MobiDB-lite"/>
    </source>
</evidence>
<name>A0A0E0BSL0_9ORYZ</name>
<evidence type="ECO:0000313" key="3">
    <source>
        <dbReference type="EnsemblPlants" id="OGLUM12G13210.1"/>
    </source>
</evidence>
<dbReference type="InterPro" id="IPR058017">
    <property type="entry name" value="At3g28540-like_C"/>
</dbReference>
<dbReference type="AlphaFoldDB" id="A0A0E0BSL0"/>
<reference evidence="3" key="1">
    <citation type="submission" date="2015-04" db="UniProtKB">
        <authorList>
            <consortium name="EnsemblPlants"/>
        </authorList>
    </citation>
    <scope>IDENTIFICATION</scope>
</reference>
<proteinExistence type="predicted"/>
<dbReference type="Pfam" id="PF25568">
    <property type="entry name" value="AAA_lid_At3g28540"/>
    <property type="match status" value="1"/>
</dbReference>
<feature type="domain" description="AAA+ ATPase At3g28540-like C-terminal" evidence="2">
    <location>
        <begin position="1"/>
        <end position="36"/>
    </location>
</feature>
<protein>
    <recommendedName>
        <fullName evidence="2">AAA+ ATPase At3g28540-like C-terminal domain-containing protein</fullName>
    </recommendedName>
</protein>
<organism evidence="3">
    <name type="scientific">Oryza glumipatula</name>
    <dbReference type="NCBI Taxonomy" id="40148"/>
    <lineage>
        <taxon>Eukaryota</taxon>
        <taxon>Viridiplantae</taxon>
        <taxon>Streptophyta</taxon>
        <taxon>Embryophyta</taxon>
        <taxon>Tracheophyta</taxon>
        <taxon>Spermatophyta</taxon>
        <taxon>Magnoliopsida</taxon>
        <taxon>Liliopsida</taxon>
        <taxon>Poales</taxon>
        <taxon>Poaceae</taxon>
        <taxon>BOP clade</taxon>
        <taxon>Oryzoideae</taxon>
        <taxon>Oryzeae</taxon>
        <taxon>Oryzinae</taxon>
        <taxon>Oryza</taxon>
    </lineage>
</organism>
<sequence>MTPADVAHNLMPRGKRKRNTNKCLTGLIQKLKKAKLESGTPLPRPSPTDRPSRKLVIDSFPGAHTWWNQLKDKREHYIMTSVFDLKRINVPNKTMMDLSVEELLQSVLFFPEVRWWP</sequence>
<evidence type="ECO:0000313" key="4">
    <source>
        <dbReference type="Proteomes" id="UP000026961"/>
    </source>
</evidence>